<accession>A0A1B9XY66</accession>
<dbReference type="PANTHER" id="PTHR43133:SF8">
    <property type="entry name" value="RNA POLYMERASE SIGMA FACTOR HI_1459-RELATED"/>
    <property type="match status" value="1"/>
</dbReference>
<name>A0A1B9XY66_9FLAO</name>
<dbReference type="Pfam" id="PF04542">
    <property type="entry name" value="Sigma70_r2"/>
    <property type="match status" value="1"/>
</dbReference>
<dbReference type="Proteomes" id="UP000093186">
    <property type="component" value="Unassembled WGS sequence"/>
</dbReference>
<evidence type="ECO:0000259" key="6">
    <source>
        <dbReference type="Pfam" id="PF04542"/>
    </source>
</evidence>
<proteinExistence type="inferred from homology"/>
<dbReference type="STRING" id="447689.BA195_09970"/>
<organism evidence="8 9">
    <name type="scientific">Tenacibaculum soleae</name>
    <dbReference type="NCBI Taxonomy" id="447689"/>
    <lineage>
        <taxon>Bacteria</taxon>
        <taxon>Pseudomonadati</taxon>
        <taxon>Bacteroidota</taxon>
        <taxon>Flavobacteriia</taxon>
        <taxon>Flavobacteriales</taxon>
        <taxon>Flavobacteriaceae</taxon>
        <taxon>Tenacibaculum</taxon>
    </lineage>
</organism>
<keyword evidence="4" id="KW-0238">DNA-binding</keyword>
<dbReference type="InterPro" id="IPR013249">
    <property type="entry name" value="RNA_pol_sigma70_r4_t2"/>
</dbReference>
<dbReference type="InterPro" id="IPR013324">
    <property type="entry name" value="RNA_pol_sigma_r3/r4-like"/>
</dbReference>
<evidence type="ECO:0000313" key="8">
    <source>
        <dbReference type="EMBL" id="OCK42494.1"/>
    </source>
</evidence>
<evidence type="ECO:0000256" key="4">
    <source>
        <dbReference type="ARBA" id="ARBA00023125"/>
    </source>
</evidence>
<dbReference type="AlphaFoldDB" id="A0A1B9XY66"/>
<dbReference type="GO" id="GO:0006352">
    <property type="term" value="P:DNA-templated transcription initiation"/>
    <property type="evidence" value="ECO:0007669"/>
    <property type="project" value="InterPro"/>
</dbReference>
<dbReference type="InterPro" id="IPR014284">
    <property type="entry name" value="RNA_pol_sigma-70_dom"/>
</dbReference>
<dbReference type="Gene3D" id="1.10.10.10">
    <property type="entry name" value="Winged helix-like DNA-binding domain superfamily/Winged helix DNA-binding domain"/>
    <property type="match status" value="1"/>
</dbReference>
<dbReference type="EMBL" id="MAKX01000013">
    <property type="protein sequence ID" value="OCK42494.1"/>
    <property type="molecule type" value="Genomic_DNA"/>
</dbReference>
<evidence type="ECO:0000256" key="5">
    <source>
        <dbReference type="ARBA" id="ARBA00023163"/>
    </source>
</evidence>
<dbReference type="OrthoDB" id="1027298at2"/>
<gene>
    <name evidence="8" type="ORF">BA195_09970</name>
</gene>
<dbReference type="GO" id="GO:0016987">
    <property type="term" value="F:sigma factor activity"/>
    <property type="evidence" value="ECO:0007669"/>
    <property type="project" value="UniProtKB-KW"/>
</dbReference>
<protein>
    <submittedName>
        <fullName evidence="8">RNA polymerase</fullName>
    </submittedName>
</protein>
<dbReference type="Pfam" id="PF08281">
    <property type="entry name" value="Sigma70_r4_2"/>
    <property type="match status" value="1"/>
</dbReference>
<feature type="domain" description="RNA polymerase sigma factor 70 region 4 type 2" evidence="7">
    <location>
        <begin position="123"/>
        <end position="175"/>
    </location>
</feature>
<evidence type="ECO:0000256" key="2">
    <source>
        <dbReference type="ARBA" id="ARBA00023015"/>
    </source>
</evidence>
<keyword evidence="5" id="KW-0804">Transcription</keyword>
<evidence type="ECO:0000313" key="9">
    <source>
        <dbReference type="Proteomes" id="UP000093186"/>
    </source>
</evidence>
<dbReference type="NCBIfam" id="TIGR02937">
    <property type="entry name" value="sigma70-ECF"/>
    <property type="match status" value="1"/>
</dbReference>
<evidence type="ECO:0000259" key="7">
    <source>
        <dbReference type="Pfam" id="PF08281"/>
    </source>
</evidence>
<dbReference type="InterPro" id="IPR007627">
    <property type="entry name" value="RNA_pol_sigma70_r2"/>
</dbReference>
<dbReference type="InterPro" id="IPR039425">
    <property type="entry name" value="RNA_pol_sigma-70-like"/>
</dbReference>
<dbReference type="InterPro" id="IPR036388">
    <property type="entry name" value="WH-like_DNA-bd_sf"/>
</dbReference>
<comment type="caution">
    <text evidence="8">The sequence shown here is derived from an EMBL/GenBank/DDBJ whole genome shotgun (WGS) entry which is preliminary data.</text>
</comment>
<comment type="similarity">
    <text evidence="1">Belongs to the sigma-70 factor family. ECF subfamily.</text>
</comment>
<sequence>MTIKTDQTYIDLTLQGDTNAFAFLVDKYKTMIFTLALKMVKSREEAEEISQDTFIKAFKNLSKFKGESKFSTWLYKIGYRTALDSLKKHKEKYSTDTIDEITFNKIKSTENILEGIERKERAEIINNCILRLPEDERTILWMFYFDELSLKEIIAITNFSEANVKVKLHRARKRLLSVIKQNVEPELINHYGRK</sequence>
<keyword evidence="9" id="KW-1185">Reference proteome</keyword>
<dbReference type="InterPro" id="IPR013325">
    <property type="entry name" value="RNA_pol_sigma_r2"/>
</dbReference>
<evidence type="ECO:0000256" key="1">
    <source>
        <dbReference type="ARBA" id="ARBA00010641"/>
    </source>
</evidence>
<reference evidence="8 9" key="1">
    <citation type="submission" date="2016-06" db="EMBL/GenBank/DDBJ databases">
        <title>Draft Genome Sequence of Tenacibaculum soleae UCD-KL19.</title>
        <authorList>
            <person name="Eisen J.A."/>
            <person name="Coil D.A."/>
            <person name="Lujan K.M."/>
        </authorList>
    </citation>
    <scope>NUCLEOTIDE SEQUENCE [LARGE SCALE GENOMIC DNA]</scope>
    <source>
        <strain evidence="8 9">UCD-KL19</strain>
    </source>
</reference>
<dbReference type="SUPFAM" id="SSF88946">
    <property type="entry name" value="Sigma2 domain of RNA polymerase sigma factors"/>
    <property type="match status" value="1"/>
</dbReference>
<dbReference type="PANTHER" id="PTHR43133">
    <property type="entry name" value="RNA POLYMERASE ECF-TYPE SIGMA FACTO"/>
    <property type="match status" value="1"/>
</dbReference>
<evidence type="ECO:0000256" key="3">
    <source>
        <dbReference type="ARBA" id="ARBA00023082"/>
    </source>
</evidence>
<keyword evidence="3" id="KW-0731">Sigma factor</keyword>
<dbReference type="RefSeq" id="WP_068705090.1">
    <property type="nucleotide sequence ID" value="NZ_JAUOSW010000006.1"/>
</dbReference>
<dbReference type="Gene3D" id="1.10.1740.10">
    <property type="match status" value="1"/>
</dbReference>
<keyword evidence="2" id="KW-0805">Transcription regulation</keyword>
<feature type="domain" description="RNA polymerase sigma-70 region 2" evidence="6">
    <location>
        <begin position="24"/>
        <end position="90"/>
    </location>
</feature>
<dbReference type="CDD" id="cd06171">
    <property type="entry name" value="Sigma70_r4"/>
    <property type="match status" value="1"/>
</dbReference>
<dbReference type="SUPFAM" id="SSF88659">
    <property type="entry name" value="Sigma3 and sigma4 domains of RNA polymerase sigma factors"/>
    <property type="match status" value="1"/>
</dbReference>
<dbReference type="GO" id="GO:0003677">
    <property type="term" value="F:DNA binding"/>
    <property type="evidence" value="ECO:0007669"/>
    <property type="project" value="UniProtKB-KW"/>
</dbReference>